<dbReference type="OrthoDB" id="2367685at2759"/>
<dbReference type="EMBL" id="KB445556">
    <property type="protein sequence ID" value="EMC95882.1"/>
    <property type="molecule type" value="Genomic_DNA"/>
</dbReference>
<dbReference type="GeneID" id="19112472"/>
<proteinExistence type="predicted"/>
<dbReference type="KEGG" id="bcom:BAUCODRAFT_34647"/>
<dbReference type="Gene3D" id="2.20.70.10">
    <property type="match status" value="1"/>
</dbReference>
<dbReference type="Proteomes" id="UP000011761">
    <property type="component" value="Unassembled WGS sequence"/>
</dbReference>
<dbReference type="PROSITE" id="PS50020">
    <property type="entry name" value="WW_DOMAIN_2"/>
    <property type="match status" value="1"/>
</dbReference>
<evidence type="ECO:0000256" key="1">
    <source>
        <dbReference type="SAM" id="MobiDB-lite"/>
    </source>
</evidence>
<evidence type="ECO:0000259" key="2">
    <source>
        <dbReference type="PROSITE" id="PS50020"/>
    </source>
</evidence>
<name>M2LNF4_BAUPA</name>
<organism evidence="3 4">
    <name type="scientific">Baudoinia panamericana (strain UAMH 10762)</name>
    <name type="common">Angels' share fungus</name>
    <name type="synonym">Baudoinia compniacensis (strain UAMH 10762)</name>
    <dbReference type="NCBI Taxonomy" id="717646"/>
    <lineage>
        <taxon>Eukaryota</taxon>
        <taxon>Fungi</taxon>
        <taxon>Dikarya</taxon>
        <taxon>Ascomycota</taxon>
        <taxon>Pezizomycotina</taxon>
        <taxon>Dothideomycetes</taxon>
        <taxon>Dothideomycetidae</taxon>
        <taxon>Mycosphaerellales</taxon>
        <taxon>Teratosphaeriaceae</taxon>
        <taxon>Baudoinia</taxon>
    </lineage>
</organism>
<feature type="compositionally biased region" description="Basic and acidic residues" evidence="1">
    <location>
        <begin position="310"/>
        <end position="325"/>
    </location>
</feature>
<gene>
    <name evidence="3" type="ORF">BAUCODRAFT_34647</name>
</gene>
<reference evidence="3 4" key="1">
    <citation type="journal article" date="2012" name="PLoS Pathog.">
        <title>Diverse lifestyles and strategies of plant pathogenesis encoded in the genomes of eighteen Dothideomycetes fungi.</title>
        <authorList>
            <person name="Ohm R.A."/>
            <person name="Feau N."/>
            <person name="Henrissat B."/>
            <person name="Schoch C.L."/>
            <person name="Horwitz B.A."/>
            <person name="Barry K.W."/>
            <person name="Condon B.J."/>
            <person name="Copeland A.C."/>
            <person name="Dhillon B."/>
            <person name="Glaser F."/>
            <person name="Hesse C.N."/>
            <person name="Kosti I."/>
            <person name="LaButti K."/>
            <person name="Lindquist E.A."/>
            <person name="Lucas S."/>
            <person name="Salamov A.A."/>
            <person name="Bradshaw R.E."/>
            <person name="Ciuffetti L."/>
            <person name="Hamelin R.C."/>
            <person name="Kema G.H.J."/>
            <person name="Lawrence C."/>
            <person name="Scott J.A."/>
            <person name="Spatafora J.W."/>
            <person name="Turgeon B.G."/>
            <person name="de Wit P.J.G.M."/>
            <person name="Zhong S."/>
            <person name="Goodwin S.B."/>
            <person name="Grigoriev I.V."/>
        </authorList>
    </citation>
    <scope>NUCLEOTIDE SEQUENCE [LARGE SCALE GENOMIC DNA]</scope>
    <source>
        <strain evidence="3 4">UAMH 10762</strain>
    </source>
</reference>
<accession>M2LNF4</accession>
<dbReference type="AlphaFoldDB" id="M2LNF4"/>
<protein>
    <recommendedName>
        <fullName evidence="2">WW domain-containing protein</fullName>
    </recommendedName>
</protein>
<dbReference type="STRING" id="717646.M2LNF4"/>
<feature type="region of interest" description="Disordered" evidence="1">
    <location>
        <begin position="310"/>
        <end position="336"/>
    </location>
</feature>
<dbReference type="InterPro" id="IPR001202">
    <property type="entry name" value="WW_dom"/>
</dbReference>
<dbReference type="eggNOG" id="ENOG502SPGU">
    <property type="taxonomic scope" value="Eukaryota"/>
</dbReference>
<feature type="domain" description="WW" evidence="2">
    <location>
        <begin position="148"/>
        <end position="182"/>
    </location>
</feature>
<sequence>MQGMSLVVCHQTHWLAACSFRQADEVSLPSLAVCTVAVTDTLTTFTVCIPSAYFIHAPSLFRHRPSKSLPLARLIARPPSQPHLDATMSWFGGGNRRDEYDERITETEQYSTDYDRRGGYGYGGGPRQDERITETTTTYYTNDRPPPPQCPYPWRPHWDDRERRYIFINEQTGERTWDFPDRRGYVGETTTTYPEGRRGESQRHGGGHGMMYGAMAGVAGLAGGAFLAHEFHDNKDRIEDGVEDFPENAARWTGERVQEVEDIPENVEAGFDRFGNRIEQGFDNVVDDVVDAPENVANWAGRRVEGVEQFGDRIGDAYDDGKNEEREEDYQRDDRW</sequence>
<evidence type="ECO:0000313" key="3">
    <source>
        <dbReference type="EMBL" id="EMC95882.1"/>
    </source>
</evidence>
<dbReference type="HOGENOM" id="CLU_826356_0_0_1"/>
<keyword evidence="4" id="KW-1185">Reference proteome</keyword>
<feature type="compositionally biased region" description="Acidic residues" evidence="1">
    <location>
        <begin position="326"/>
        <end position="336"/>
    </location>
</feature>
<evidence type="ECO:0000313" key="4">
    <source>
        <dbReference type="Proteomes" id="UP000011761"/>
    </source>
</evidence>
<dbReference type="RefSeq" id="XP_007676821.1">
    <property type="nucleotide sequence ID" value="XM_007678631.1"/>
</dbReference>